<dbReference type="Proteomes" id="UP001153069">
    <property type="component" value="Unassembled WGS sequence"/>
</dbReference>
<gene>
    <name evidence="2" type="ORF">SEMRO_1011_G231010.1</name>
</gene>
<feature type="region of interest" description="Disordered" evidence="1">
    <location>
        <begin position="1"/>
        <end position="62"/>
    </location>
</feature>
<proteinExistence type="predicted"/>
<name>A0A9N8EIJ1_9STRA</name>
<keyword evidence="3" id="KW-1185">Reference proteome</keyword>
<feature type="compositionally biased region" description="Low complexity" evidence="1">
    <location>
        <begin position="36"/>
        <end position="55"/>
    </location>
</feature>
<feature type="compositionally biased region" description="Basic residues" evidence="1">
    <location>
        <begin position="1"/>
        <end position="14"/>
    </location>
</feature>
<organism evidence="2 3">
    <name type="scientific">Seminavis robusta</name>
    <dbReference type="NCBI Taxonomy" id="568900"/>
    <lineage>
        <taxon>Eukaryota</taxon>
        <taxon>Sar</taxon>
        <taxon>Stramenopiles</taxon>
        <taxon>Ochrophyta</taxon>
        <taxon>Bacillariophyta</taxon>
        <taxon>Bacillariophyceae</taxon>
        <taxon>Bacillariophycidae</taxon>
        <taxon>Naviculales</taxon>
        <taxon>Naviculaceae</taxon>
        <taxon>Seminavis</taxon>
    </lineage>
</organism>
<reference evidence="2" key="1">
    <citation type="submission" date="2020-06" db="EMBL/GenBank/DDBJ databases">
        <authorList>
            <consortium name="Plant Systems Biology data submission"/>
        </authorList>
    </citation>
    <scope>NUCLEOTIDE SEQUENCE</scope>
    <source>
        <strain evidence="2">D6</strain>
    </source>
</reference>
<dbReference type="EMBL" id="CAICTM010001009">
    <property type="protein sequence ID" value="CAB9519364.1"/>
    <property type="molecule type" value="Genomic_DNA"/>
</dbReference>
<evidence type="ECO:0000313" key="3">
    <source>
        <dbReference type="Proteomes" id="UP001153069"/>
    </source>
</evidence>
<accession>A0A9N8EIJ1</accession>
<dbReference type="AlphaFoldDB" id="A0A9N8EIJ1"/>
<evidence type="ECO:0000256" key="1">
    <source>
        <dbReference type="SAM" id="MobiDB-lite"/>
    </source>
</evidence>
<protein>
    <submittedName>
        <fullName evidence="2">Uncharacterized protein</fullName>
    </submittedName>
</protein>
<sequence length="111" mass="11643">MPPKKKTGKPKRVPHANETPLKHKAPGHGAVERAKNNMWTSSDSSSNTPQSTSNSAPARPKYKANTTILSGIGIGGGGATVALKKKDSKTSAIPTVAVVPNRANPDLDFFK</sequence>
<comment type="caution">
    <text evidence="2">The sequence shown here is derived from an EMBL/GenBank/DDBJ whole genome shotgun (WGS) entry which is preliminary data.</text>
</comment>
<evidence type="ECO:0000313" key="2">
    <source>
        <dbReference type="EMBL" id="CAB9519364.1"/>
    </source>
</evidence>
<dbReference type="OrthoDB" id="200864at2759"/>